<dbReference type="RefSeq" id="WP_025413537.1">
    <property type="nucleotide sequence ID" value="NZ_CP007129.1"/>
</dbReference>
<dbReference type="EMBL" id="CP007129">
    <property type="protein sequence ID" value="AHG92184.1"/>
    <property type="molecule type" value="Genomic_DNA"/>
</dbReference>
<dbReference type="InParanoid" id="W0RMB5"/>
<dbReference type="SUPFAM" id="SSF49299">
    <property type="entry name" value="PKD domain"/>
    <property type="match status" value="1"/>
</dbReference>
<dbReference type="OrthoDB" id="9802444at2"/>
<gene>
    <name evidence="1" type="ORF">J421_4581</name>
    <name evidence="2" type="ORF">J421_4649</name>
</gene>
<dbReference type="EMBL" id="CP007129">
    <property type="protein sequence ID" value="AHG92116.1"/>
    <property type="molecule type" value="Genomic_DNA"/>
</dbReference>
<dbReference type="Gene3D" id="2.60.40.10">
    <property type="entry name" value="Immunoglobulins"/>
    <property type="match status" value="1"/>
</dbReference>
<protein>
    <submittedName>
        <fullName evidence="2">Uncharacterized protein</fullName>
    </submittedName>
</protein>
<dbReference type="Proteomes" id="UP000019151">
    <property type="component" value="Plasmid 1"/>
</dbReference>
<dbReference type="HOGENOM" id="CLU_295561_0_0_0"/>
<name>W0RMB5_9BACT</name>
<reference evidence="2" key="1">
    <citation type="submission" date="2013-12" db="EMBL/GenBank/DDBJ databases">
        <authorList>
            <person name="DeBruyn J.M."/>
            <person name="Radosevich M."/>
            <person name="Wommack K.Eric."/>
            <person name="Polson S."/>
            <person name="Hauser L.J."/>
            <person name="Fawaz M.N."/>
            <person name="Korlach J."/>
            <person name="Tsai Y.-C."/>
        </authorList>
    </citation>
    <scope>NUCLEOTIDE SEQUENCE</scope>
    <source>
        <strain evidence="2">KBS708</strain>
        <plasmid evidence="2">1</plasmid>
    </source>
</reference>
<reference evidence="2 3" key="2">
    <citation type="journal article" date="2014" name="Genome Announc.">
        <title>Genome Sequence and Methylome of Soil Bacterium Gemmatirosa kalamazoonensis KBS708T, a Member of the Rarely Cultivated Gemmatimonadetes Phylum.</title>
        <authorList>
            <person name="Debruyn J.M."/>
            <person name="Radosevich M."/>
            <person name="Wommack K.E."/>
            <person name="Polson S.W."/>
            <person name="Hauser L.J."/>
            <person name="Fawaz M.N."/>
            <person name="Korlach J."/>
            <person name="Tsai Y.C."/>
        </authorList>
    </citation>
    <scope>NUCLEOTIDE SEQUENCE [LARGE SCALE GENOMIC DNA]</scope>
    <source>
        <strain evidence="2 3">KBS708</strain>
        <plasmid evidence="2">1</plasmid>
        <plasmid evidence="3">Plasmid 1</plasmid>
    </source>
</reference>
<evidence type="ECO:0000313" key="3">
    <source>
        <dbReference type="Proteomes" id="UP000019151"/>
    </source>
</evidence>
<dbReference type="InterPro" id="IPR013783">
    <property type="entry name" value="Ig-like_fold"/>
</dbReference>
<organism evidence="2 3">
    <name type="scientific">Gemmatirosa kalamazoonensis</name>
    <dbReference type="NCBI Taxonomy" id="861299"/>
    <lineage>
        <taxon>Bacteria</taxon>
        <taxon>Pseudomonadati</taxon>
        <taxon>Gemmatimonadota</taxon>
        <taxon>Gemmatimonadia</taxon>
        <taxon>Gemmatimonadales</taxon>
        <taxon>Gemmatimonadaceae</taxon>
        <taxon>Gemmatirosa</taxon>
    </lineage>
</organism>
<dbReference type="KEGG" id="gba:J421_4649"/>
<dbReference type="InterPro" id="IPR035986">
    <property type="entry name" value="PKD_dom_sf"/>
</dbReference>
<keyword evidence="3" id="KW-1185">Reference proteome</keyword>
<dbReference type="AlphaFoldDB" id="W0RMB5"/>
<keyword evidence="2" id="KW-0614">Plasmid</keyword>
<accession>W0RMB5</accession>
<evidence type="ECO:0000313" key="1">
    <source>
        <dbReference type="EMBL" id="AHG92116.1"/>
    </source>
</evidence>
<dbReference type="PATRIC" id="fig|861299.3.peg.4635"/>
<proteinExistence type="predicted"/>
<dbReference type="KEGG" id="gba:J421_4581"/>
<sequence length="1060" mass="108445">MAFAGHFTVTIPADASLTADVTAFTVCVRLSAAQLASVANGGLCRADGRDIVPYASVSGGVFSTQLTFERTRFDPVAGEVVLYVAGVTVSKTTAQTFVVAIGDAGQATDYSSSAAWDSSVYAFVCHMRDGSTWAGLDSSPGGRNLTVTGTGTASLDSGGDGQWAGDGASYGEYDGSTDVVPDKNVLTLEAIFETTASISTGMTYSLVDLGGFAANEIPYELQVRPTDAMRSQNLTNAVTGANSQLAVGVNYGAAVFDLLNAVTTARRILDVNGTVTTGTTSGSISAAPQDISIGVRRINGTTRTQILGSAVRLREVRIYKTARSTDERRAVRRNFTDGAFYSVGAYTPDGGNSSPTAAITSPASGTIVRAGSAVTITGTGTDAEDGTLTGASLAWTSSIDGALGTGTSIAPTLSVGTHTITLTATDSLGATGTASRTIIVHTAARYDNDAFIAATGGDAVWLAVADSRENVTKDGTDRVSAWDDVRGAGGGFLNTLAQATAGTQPLWTANGIVFSAARQDHMIAAVDAAINLAATSALHIFAVVKSPSSGAHLVSLSPDPTLTTSLPYCNLTTTAGGNYGLQANAGSAGTTNLVTLDSVSAAGATPRAIIAGREQNVSTSLGGPHVYQLHVRGRQGVKRHRLPVAPSASLALALGRWGTTYADMTLLWVGVCSATRSRALDSAFEDFATAQFGAAPDLSKKGTFINIGASNDRGFGTTAPVDDVGDTAGANGSGWWFSTCANRNSGAGTFAALGLETDPNKVSAAHNGAGFLDFDTTWDHRVALELDTRRGGPHLLLTGFVLSPITSLYNQAGDIPTVTTLFTAFVAKAVALGFRVIGQTSIDYNLLYSPSGTGTLNQTGVNVKLWNDWLRTTFLTLPGVAGLLDFEAMRENGIPFLQIDRQAPGHACVDTTYFDGTVQHYNSSAAPKLGNFAKDWFDAHPQVLGATSWGGVVTTSPKIAGSGTVAGAPTSTGGGTLVSNVRLAGAGAVAVSGSGALAGVAGVARVAGVGAVRVSGGGSLAARPAITGRGTAILVIPFSTPLRFAARSAPVLDVIRRSQR</sequence>
<evidence type="ECO:0000313" key="2">
    <source>
        <dbReference type="EMBL" id="AHG92184.1"/>
    </source>
</evidence>
<geneLocation type="plasmid" evidence="2 3">
    <name>1</name>
</geneLocation>